<gene>
    <name evidence="1" type="ORF">D7I46_00430</name>
</gene>
<evidence type="ECO:0000313" key="2">
    <source>
        <dbReference type="Proteomes" id="UP000269374"/>
    </source>
</evidence>
<dbReference type="PANTHER" id="PTHR40658:SF4">
    <property type="entry name" value="HYPOTHETICAL CYTOSOLIC PROTEIN"/>
    <property type="match status" value="1"/>
</dbReference>
<dbReference type="PANTHER" id="PTHR40658">
    <property type="match status" value="1"/>
</dbReference>
<dbReference type="Gene3D" id="1.20.120.450">
    <property type="entry name" value="dinb family like domain"/>
    <property type="match status" value="1"/>
</dbReference>
<dbReference type="AlphaFoldDB" id="A0A387BMD5"/>
<proteinExistence type="predicted"/>
<dbReference type="Pfam" id="PF08020">
    <property type="entry name" value="DUF1706"/>
    <property type="match status" value="1"/>
</dbReference>
<dbReference type="EMBL" id="CP032627">
    <property type="protein sequence ID" value="AYF99690.1"/>
    <property type="molecule type" value="Genomic_DNA"/>
</dbReference>
<accession>A0A387BMD5</accession>
<evidence type="ECO:0000313" key="1">
    <source>
        <dbReference type="EMBL" id="AYF99690.1"/>
    </source>
</evidence>
<dbReference type="InterPro" id="IPR012550">
    <property type="entry name" value="DUF1706"/>
</dbReference>
<dbReference type="OrthoDB" id="9795199at2"/>
<protein>
    <submittedName>
        <fullName evidence="1">ClbS/DfsB family four-helix bundle protein</fullName>
    </submittedName>
</protein>
<organism evidence="1 2">
    <name type="scientific">Lactococcus allomyrinae</name>
    <dbReference type="NCBI Taxonomy" id="2419773"/>
    <lineage>
        <taxon>Bacteria</taxon>
        <taxon>Bacillati</taxon>
        <taxon>Bacillota</taxon>
        <taxon>Bacilli</taxon>
        <taxon>Lactobacillales</taxon>
        <taxon>Streptococcaceae</taxon>
        <taxon>Lactococcus</taxon>
    </lineage>
</organism>
<keyword evidence="2" id="KW-1185">Reference proteome</keyword>
<sequence>MRYSRRENIMKTPTAKAELLQTIQNDFDNLIHLVDDLPEESKNATFRFNYAMTPNWRRDTNVRSVLMHLYERANRLVNWLESSNRSATRPFRADFFGDMSSELWIKQQNTDFEVAYQLAKETHKKAMSLLETMSEDELFKCVYFTWKSSLSIADYAMSGLANHYKWLMAQIQNQVIVNEMISK</sequence>
<dbReference type="Proteomes" id="UP000269374">
    <property type="component" value="Chromosome"/>
</dbReference>
<dbReference type="InterPro" id="IPR034660">
    <property type="entry name" value="DinB/YfiT-like"/>
</dbReference>
<name>A0A387BMD5_9LACT</name>
<dbReference type="KEGG" id="lact:D7I46_00430"/>
<reference evidence="1 2" key="1">
    <citation type="submission" date="2018-09" db="EMBL/GenBank/DDBJ databases">
        <title>Genome sequencing of strain 1JSPR-7.</title>
        <authorList>
            <person name="Heo J."/>
            <person name="Kim S.-J."/>
            <person name="Kwon S.-W."/>
        </authorList>
    </citation>
    <scope>NUCLEOTIDE SEQUENCE [LARGE SCALE GENOMIC DNA]</scope>
    <source>
        <strain evidence="1 2">1JSPR-7</strain>
    </source>
</reference>